<dbReference type="VEuPathDB" id="FungiDB:VP01_3034g2"/>
<evidence type="ECO:0000313" key="2">
    <source>
        <dbReference type="Proteomes" id="UP000037035"/>
    </source>
</evidence>
<organism evidence="1 2">
    <name type="scientific">Puccinia sorghi</name>
    <dbReference type="NCBI Taxonomy" id="27349"/>
    <lineage>
        <taxon>Eukaryota</taxon>
        <taxon>Fungi</taxon>
        <taxon>Dikarya</taxon>
        <taxon>Basidiomycota</taxon>
        <taxon>Pucciniomycotina</taxon>
        <taxon>Pucciniomycetes</taxon>
        <taxon>Pucciniales</taxon>
        <taxon>Pucciniaceae</taxon>
        <taxon>Puccinia</taxon>
    </lineage>
</organism>
<dbReference type="AlphaFoldDB" id="A0A0L6V049"/>
<dbReference type="OrthoDB" id="10624235at2759"/>
<evidence type="ECO:0000313" key="1">
    <source>
        <dbReference type="EMBL" id="KNZ54129.1"/>
    </source>
</evidence>
<dbReference type="EMBL" id="LAVV01007985">
    <property type="protein sequence ID" value="KNZ54129.1"/>
    <property type="molecule type" value="Genomic_DNA"/>
</dbReference>
<protein>
    <submittedName>
        <fullName evidence="1">Uncharacterized protein</fullName>
    </submittedName>
</protein>
<proteinExistence type="predicted"/>
<gene>
    <name evidence="1" type="ORF">VP01_3034g2</name>
</gene>
<feature type="non-terminal residue" evidence="1">
    <location>
        <position position="155"/>
    </location>
</feature>
<reference evidence="1 2" key="1">
    <citation type="submission" date="2015-08" db="EMBL/GenBank/DDBJ databases">
        <title>Next Generation Sequencing and Analysis of the Genome of Puccinia sorghi L Schw, the Causal Agent of Maize Common Rust.</title>
        <authorList>
            <person name="Rochi L."/>
            <person name="Burguener G."/>
            <person name="Darino M."/>
            <person name="Turjanski A."/>
            <person name="Kreff E."/>
            <person name="Dieguez M.J."/>
            <person name="Sacco F."/>
        </authorList>
    </citation>
    <scope>NUCLEOTIDE SEQUENCE [LARGE SCALE GENOMIC DNA]</scope>
    <source>
        <strain evidence="1 2">RO10H11247</strain>
    </source>
</reference>
<dbReference type="Proteomes" id="UP000037035">
    <property type="component" value="Unassembled WGS sequence"/>
</dbReference>
<keyword evidence="2" id="KW-1185">Reference proteome</keyword>
<name>A0A0L6V049_9BASI</name>
<accession>A0A0L6V049</accession>
<comment type="caution">
    <text evidence="1">The sequence shown here is derived from an EMBL/GenBank/DDBJ whole genome shotgun (WGS) entry which is preliminary data.</text>
</comment>
<sequence length="155" mass="17291">MAALGIDLFQHDREAPNHTVDGNNNTQVTTDQVEVPQTITCSTTFRLFYPKQKSKKSVWKSIMSQKAFKIIFKPGTTTFSDFQQLVASKCDGEFTSAGRLILDAIETGTPPIDWSVYLLRSPSRPEFTKAANYLLCDVASFDKWIDSATSLGKDN</sequence>